<dbReference type="OrthoDB" id="504210at2759"/>
<dbReference type="SUPFAM" id="SSF51182">
    <property type="entry name" value="RmlC-like cupins"/>
    <property type="match status" value="1"/>
</dbReference>
<dbReference type="KEGG" id="psco:LY89DRAFT_721624"/>
<dbReference type="AlphaFoldDB" id="A0A194WXT7"/>
<dbReference type="Proteomes" id="UP000070700">
    <property type="component" value="Unassembled WGS sequence"/>
</dbReference>
<dbReference type="RefSeq" id="XP_018067100.1">
    <property type="nucleotide sequence ID" value="XM_018218660.1"/>
</dbReference>
<gene>
    <name evidence="1" type="ORF">LY89DRAFT_721624</name>
</gene>
<dbReference type="InParanoid" id="A0A194WXT7"/>
<sequence length="186" mass="21228">MSSQVEELIPLSLGKGSTMRTFIDHSKPDDSPDHNWVEVTYDGKDDSEVFDVPRHWHREHDEIMEVLEGRMIFNLDDKEMVISAGDPPLLITRGRIHGGRGIKGERVRLTERTRPSGTFKAQFFQDLLQNERFPGFLLATRVFYDGDMFLALPGGFKTLDYLFITIVGFIAKAFVPAKPATLKRMK</sequence>
<evidence type="ECO:0000313" key="2">
    <source>
        <dbReference type="Proteomes" id="UP000070700"/>
    </source>
</evidence>
<evidence type="ECO:0000313" key="1">
    <source>
        <dbReference type="EMBL" id="KUJ12745.1"/>
    </source>
</evidence>
<name>A0A194WXT7_MOLSC</name>
<proteinExistence type="predicted"/>
<accession>A0A194WXT7</accession>
<dbReference type="EMBL" id="KQ947423">
    <property type="protein sequence ID" value="KUJ12745.1"/>
    <property type="molecule type" value="Genomic_DNA"/>
</dbReference>
<protein>
    <submittedName>
        <fullName evidence="1">Uncharacterized protein</fullName>
    </submittedName>
</protein>
<dbReference type="InterPro" id="IPR011051">
    <property type="entry name" value="RmlC_Cupin_sf"/>
</dbReference>
<dbReference type="GeneID" id="28828386"/>
<reference evidence="1 2" key="1">
    <citation type="submission" date="2015-10" db="EMBL/GenBank/DDBJ databases">
        <title>Full genome of DAOMC 229536 Phialocephala scopiformis, a fungal endophyte of spruce producing the potent anti-insectan compound rugulosin.</title>
        <authorList>
            <consortium name="DOE Joint Genome Institute"/>
            <person name="Walker A.K."/>
            <person name="Frasz S.L."/>
            <person name="Seifert K.A."/>
            <person name="Miller J.D."/>
            <person name="Mondo S.J."/>
            <person name="Labutti K."/>
            <person name="Lipzen A."/>
            <person name="Dockter R."/>
            <person name="Kennedy M."/>
            <person name="Grigoriev I.V."/>
            <person name="Spatafora J.W."/>
        </authorList>
    </citation>
    <scope>NUCLEOTIDE SEQUENCE [LARGE SCALE GENOMIC DNA]</scope>
    <source>
        <strain evidence="1 2">CBS 120377</strain>
    </source>
</reference>
<organism evidence="1 2">
    <name type="scientific">Mollisia scopiformis</name>
    <name type="common">Conifer needle endophyte fungus</name>
    <name type="synonym">Phialocephala scopiformis</name>
    <dbReference type="NCBI Taxonomy" id="149040"/>
    <lineage>
        <taxon>Eukaryota</taxon>
        <taxon>Fungi</taxon>
        <taxon>Dikarya</taxon>
        <taxon>Ascomycota</taxon>
        <taxon>Pezizomycotina</taxon>
        <taxon>Leotiomycetes</taxon>
        <taxon>Helotiales</taxon>
        <taxon>Mollisiaceae</taxon>
        <taxon>Mollisia</taxon>
    </lineage>
</organism>
<dbReference type="InterPro" id="IPR014710">
    <property type="entry name" value="RmlC-like_jellyroll"/>
</dbReference>
<keyword evidence="2" id="KW-1185">Reference proteome</keyword>
<dbReference type="Gene3D" id="2.60.120.10">
    <property type="entry name" value="Jelly Rolls"/>
    <property type="match status" value="1"/>
</dbReference>